<sequence length="111" mass="12488">MHVSTTAPGNIEEPEKMPEAPPAIHIRVMTEEGEKNRRLVHDLKKSWPLLVSLMLDLSCYRNRLSWIEPWFNEGKTVLLSDHFGDAPFSTAGRRMPRKKSAPTSPGPVGGR</sequence>
<protein>
    <submittedName>
        <fullName evidence="2">Uncharacterized protein</fullName>
    </submittedName>
</protein>
<gene>
    <name evidence="2" type="ORF">TRIP_B50009</name>
</gene>
<evidence type="ECO:0000313" key="2">
    <source>
        <dbReference type="EMBL" id="VBB46933.1"/>
    </source>
</evidence>
<feature type="region of interest" description="Disordered" evidence="1">
    <location>
        <begin position="88"/>
        <end position="111"/>
    </location>
</feature>
<evidence type="ECO:0000256" key="1">
    <source>
        <dbReference type="SAM" id="MobiDB-lite"/>
    </source>
</evidence>
<feature type="region of interest" description="Disordered" evidence="1">
    <location>
        <begin position="1"/>
        <end position="22"/>
    </location>
</feature>
<name>A0A653AFU4_UNCDX</name>
<dbReference type="AlphaFoldDB" id="A0A653AFU4"/>
<reference evidence="2" key="1">
    <citation type="submission" date="2018-07" db="EMBL/GenBank/DDBJ databases">
        <authorList>
            <consortium name="Genoscope - CEA"/>
            <person name="William W."/>
        </authorList>
    </citation>
    <scope>NUCLEOTIDE SEQUENCE</scope>
    <source>
        <strain evidence="2">IK1</strain>
    </source>
</reference>
<organism evidence="2">
    <name type="scientific">Uncultured Desulfatiglans sp</name>
    <dbReference type="NCBI Taxonomy" id="1748965"/>
    <lineage>
        <taxon>Bacteria</taxon>
        <taxon>Pseudomonadati</taxon>
        <taxon>Thermodesulfobacteriota</taxon>
        <taxon>Desulfobacteria</taxon>
        <taxon>Desulfatiglandales</taxon>
        <taxon>Desulfatiglandaceae</taxon>
        <taxon>Desulfatiglans</taxon>
        <taxon>environmental samples</taxon>
    </lineage>
</organism>
<proteinExistence type="predicted"/>
<accession>A0A653AFU4</accession>
<dbReference type="EMBL" id="UPXX01000032">
    <property type="protein sequence ID" value="VBB46933.1"/>
    <property type="molecule type" value="Genomic_DNA"/>
</dbReference>